<dbReference type="Gene3D" id="3.40.430.10">
    <property type="entry name" value="Dihydrofolate Reductase, subunit A"/>
    <property type="match status" value="1"/>
</dbReference>
<comment type="catalytic activity">
    <reaction evidence="13 14">
        <text>2,5-diamino-6-hydroxy-4-(5-phosphoribosylamino)-pyrimidine + H2O + H(+) = 5-amino-6-(5-phospho-D-ribosylamino)uracil + NH4(+)</text>
        <dbReference type="Rhea" id="RHEA:21868"/>
        <dbReference type="ChEBI" id="CHEBI:15377"/>
        <dbReference type="ChEBI" id="CHEBI:15378"/>
        <dbReference type="ChEBI" id="CHEBI:28938"/>
        <dbReference type="ChEBI" id="CHEBI:58453"/>
        <dbReference type="ChEBI" id="CHEBI:58614"/>
        <dbReference type="EC" id="3.5.4.26"/>
    </reaction>
</comment>
<dbReference type="InterPro" id="IPR004794">
    <property type="entry name" value="Eubact_RibD"/>
</dbReference>
<evidence type="ECO:0000256" key="7">
    <source>
        <dbReference type="ARBA" id="ARBA00022801"/>
    </source>
</evidence>
<evidence type="ECO:0000256" key="4">
    <source>
        <dbReference type="ARBA" id="ARBA00005259"/>
    </source>
</evidence>
<evidence type="ECO:0000313" key="20">
    <source>
        <dbReference type="Proteomes" id="UP000241048"/>
    </source>
</evidence>
<dbReference type="GO" id="GO:0008835">
    <property type="term" value="F:diaminohydroxyphosphoribosylaminopyrimidine deaminase activity"/>
    <property type="evidence" value="ECO:0007669"/>
    <property type="project" value="UniProtKB-EC"/>
</dbReference>
<evidence type="ECO:0000256" key="3">
    <source>
        <dbReference type="ARBA" id="ARBA00004910"/>
    </source>
</evidence>
<keyword evidence="6 14" id="KW-0479">Metal-binding</keyword>
<dbReference type="PANTHER" id="PTHR38011">
    <property type="entry name" value="DIHYDROFOLATE REDUCTASE FAMILY PROTEIN (AFU_ORTHOLOGUE AFUA_8G06820)"/>
    <property type="match status" value="1"/>
</dbReference>
<feature type="binding site" evidence="16">
    <location>
        <position position="183"/>
    </location>
    <ligand>
        <name>substrate</name>
    </ligand>
</feature>
<evidence type="ECO:0000256" key="6">
    <source>
        <dbReference type="ARBA" id="ARBA00022723"/>
    </source>
</evidence>
<keyword evidence="7 14" id="KW-0378">Hydrolase</keyword>
<protein>
    <recommendedName>
        <fullName evidence="14">Riboflavin biosynthesis protein RibD</fullName>
    </recommendedName>
    <domain>
        <recommendedName>
            <fullName evidence="14">Diaminohydroxyphosphoribosylaminopyrimidine deaminase</fullName>
            <shortName evidence="14">DRAP deaminase</shortName>
            <ecNumber evidence="14">3.5.4.26</ecNumber>
        </recommendedName>
        <alternativeName>
            <fullName evidence="14">Riboflavin-specific deaminase</fullName>
        </alternativeName>
    </domain>
    <domain>
        <recommendedName>
            <fullName evidence="14">5-amino-6-(5-phosphoribosylamino)uracil reductase</fullName>
            <ecNumber evidence="14">1.1.1.193</ecNumber>
        </recommendedName>
        <alternativeName>
            <fullName evidence="14">HTP reductase</fullName>
        </alternativeName>
    </domain>
</protein>
<comment type="caution">
    <text evidence="19">The sequence shown here is derived from an EMBL/GenBank/DDBJ whole genome shotgun (WGS) entry which is preliminary data.</text>
</comment>
<dbReference type="Pfam" id="PF00383">
    <property type="entry name" value="dCMP_cyt_deam_1"/>
    <property type="match status" value="1"/>
</dbReference>
<comment type="catalytic activity">
    <reaction evidence="12 14">
        <text>5-amino-6-(5-phospho-D-ribitylamino)uracil + NADP(+) = 5-amino-6-(5-phospho-D-ribosylamino)uracil + NADPH + H(+)</text>
        <dbReference type="Rhea" id="RHEA:17845"/>
        <dbReference type="ChEBI" id="CHEBI:15378"/>
        <dbReference type="ChEBI" id="CHEBI:57783"/>
        <dbReference type="ChEBI" id="CHEBI:58349"/>
        <dbReference type="ChEBI" id="CHEBI:58421"/>
        <dbReference type="ChEBI" id="CHEBI:58453"/>
        <dbReference type="EC" id="1.1.1.193"/>
    </reaction>
</comment>
<dbReference type="InterPro" id="IPR050765">
    <property type="entry name" value="Riboflavin_Biosynth_HTPR"/>
</dbReference>
<feature type="binding site" evidence="17">
    <location>
        <position position="99"/>
    </location>
    <ligand>
        <name>Zn(2+)</name>
        <dbReference type="ChEBI" id="CHEBI:29105"/>
        <note>catalytic</note>
    </ligand>
</feature>
<feature type="domain" description="CMP/dCMP-type deaminase" evidence="18">
    <location>
        <begin position="13"/>
        <end position="138"/>
    </location>
</feature>
<evidence type="ECO:0000256" key="10">
    <source>
        <dbReference type="ARBA" id="ARBA00023002"/>
    </source>
</evidence>
<feature type="binding site" evidence="17">
    <location>
        <position position="90"/>
    </location>
    <ligand>
        <name>Zn(2+)</name>
        <dbReference type="ChEBI" id="CHEBI:29105"/>
        <note>catalytic</note>
    </ligand>
</feature>
<dbReference type="EMBL" id="PYLO01000003">
    <property type="protein sequence ID" value="PST36861.1"/>
    <property type="molecule type" value="Genomic_DNA"/>
</dbReference>
<evidence type="ECO:0000256" key="9">
    <source>
        <dbReference type="ARBA" id="ARBA00022857"/>
    </source>
</evidence>
<gene>
    <name evidence="19" type="primary">ribD</name>
    <name evidence="19" type="ORF">C7U56_09875</name>
</gene>
<dbReference type="EC" id="1.1.1.193" evidence="14"/>
<dbReference type="PIRSF" id="PIRSF006769">
    <property type="entry name" value="RibD"/>
    <property type="match status" value="1"/>
</dbReference>
<evidence type="ECO:0000256" key="16">
    <source>
        <dbReference type="PIRSR" id="PIRSR006769-2"/>
    </source>
</evidence>
<keyword evidence="10 14" id="KW-0560">Oxidoreductase</keyword>
<sequence length="380" mass="41334">MERIHVKVPGEQPQDREYMKQALVLAEKGHGWVNPNPMVGAVLVKDGHIIGEGYHTRYGQLHAEREAFKNAAERGEETAGADLYVTLEPCCHTGKQPPCTEAVLASGVKRVIVGCTDPNPVVAGRGIRLLREKGLEVVAGVLRGECERRNEVFFHFMRTKLPFTVLKYAMTLDGKTATVSGKSQWITGEAARKRVHEDRGRYMAILTGVSTVLADNPQLTCRIPGGKNPIRVIADTKLRTPLSSTVVQTARETPTWIVTAVSDAGRKKAYEDAGCRVLSVPAKEGELDLQAMMQRLGEEKVDSVMVESGGTLAWSFLKAGLVNRVQAYIAPKIFGGAGAPTPVRGTGVDAPPEAFLLKKPEAVWLGEDLLLEYEVSGRDA</sequence>
<evidence type="ECO:0000256" key="11">
    <source>
        <dbReference type="ARBA" id="ARBA00023268"/>
    </source>
</evidence>
<dbReference type="SUPFAM" id="SSF53597">
    <property type="entry name" value="Dihydrofolate reductase-like"/>
    <property type="match status" value="1"/>
</dbReference>
<feature type="binding site" evidence="16">
    <location>
        <position position="211"/>
    </location>
    <ligand>
        <name>NADP(+)</name>
        <dbReference type="ChEBI" id="CHEBI:58349"/>
    </ligand>
</feature>
<comment type="similarity">
    <text evidence="4 14">In the N-terminal section; belongs to the cytidine and deoxycytidylate deaminase family.</text>
</comment>
<comment type="function">
    <text evidence="1 14">Converts 2,5-diamino-6-(ribosylamino)-4(3h)-pyrimidinone 5'-phosphate into 5-amino-6-(ribosylamino)-2,4(1h,3h)-pyrimidinedione 5'-phosphate.</text>
</comment>
<feature type="binding site" evidence="16">
    <location>
        <position position="199"/>
    </location>
    <ligand>
        <name>NADP(+)</name>
        <dbReference type="ChEBI" id="CHEBI:58349"/>
    </ligand>
</feature>
<comment type="pathway">
    <text evidence="3 14">Cofactor biosynthesis; riboflavin biosynthesis; 5-amino-6-(D-ribitylamino)uracil from GTP: step 3/4.</text>
</comment>
<comment type="similarity">
    <text evidence="5 14">In the C-terminal section; belongs to the HTP reductase family.</text>
</comment>
<evidence type="ECO:0000256" key="17">
    <source>
        <dbReference type="PIRSR" id="PIRSR006769-3"/>
    </source>
</evidence>
<organism evidence="19 20">
    <name type="scientific">Clostridium fessum</name>
    <dbReference type="NCBI Taxonomy" id="2126740"/>
    <lineage>
        <taxon>Bacteria</taxon>
        <taxon>Bacillati</taxon>
        <taxon>Bacillota</taxon>
        <taxon>Clostridia</taxon>
        <taxon>Eubacteriales</taxon>
        <taxon>Clostridiaceae</taxon>
        <taxon>Clostridium</taxon>
    </lineage>
</organism>
<feature type="binding site" evidence="16">
    <location>
        <position position="215"/>
    </location>
    <ligand>
        <name>NADP(+)</name>
        <dbReference type="ChEBI" id="CHEBI:58349"/>
    </ligand>
</feature>
<feature type="binding site" evidence="16">
    <location>
        <begin position="309"/>
        <end position="315"/>
    </location>
    <ligand>
        <name>NADP(+)</name>
        <dbReference type="ChEBI" id="CHEBI:58349"/>
    </ligand>
</feature>
<dbReference type="Proteomes" id="UP000241048">
    <property type="component" value="Unassembled WGS sequence"/>
</dbReference>
<dbReference type="GO" id="GO:0046872">
    <property type="term" value="F:metal ion binding"/>
    <property type="evidence" value="ECO:0007669"/>
    <property type="project" value="UniProtKB-KW"/>
</dbReference>
<dbReference type="Gene3D" id="3.40.140.10">
    <property type="entry name" value="Cytidine Deaminase, domain 2"/>
    <property type="match status" value="1"/>
</dbReference>
<evidence type="ECO:0000256" key="8">
    <source>
        <dbReference type="ARBA" id="ARBA00022833"/>
    </source>
</evidence>
<evidence type="ECO:0000259" key="18">
    <source>
        <dbReference type="PROSITE" id="PS51747"/>
    </source>
</evidence>
<dbReference type="PANTHER" id="PTHR38011:SF7">
    <property type="entry name" value="2,5-DIAMINO-6-RIBOSYLAMINO-4(3H)-PYRIMIDINONE 5'-PHOSPHATE REDUCTASE"/>
    <property type="match status" value="1"/>
</dbReference>
<dbReference type="NCBIfam" id="TIGR00326">
    <property type="entry name" value="eubact_ribD"/>
    <property type="match status" value="1"/>
</dbReference>
<comment type="cofactor">
    <cofactor evidence="14 17">
        <name>Zn(2+)</name>
        <dbReference type="ChEBI" id="CHEBI:29105"/>
    </cofactor>
    <text evidence="14 17">Binds 1 zinc ion.</text>
</comment>
<dbReference type="UniPathway" id="UPA00275">
    <property type="reaction ID" value="UER00401"/>
</dbReference>
<proteinExistence type="inferred from homology"/>
<evidence type="ECO:0000256" key="2">
    <source>
        <dbReference type="ARBA" id="ARBA00004882"/>
    </source>
</evidence>
<feature type="binding site" evidence="16">
    <location>
        <position position="185"/>
    </location>
    <ligand>
        <name>NADP(+)</name>
        <dbReference type="ChEBI" id="CHEBI:58349"/>
    </ligand>
</feature>
<dbReference type="GO" id="GO:0008703">
    <property type="term" value="F:5-amino-6-(5-phosphoribosylamino)uracil reductase activity"/>
    <property type="evidence" value="ECO:0007669"/>
    <property type="project" value="UniProtKB-EC"/>
</dbReference>
<dbReference type="FunFam" id="3.40.140.10:FF:000025">
    <property type="entry name" value="Riboflavin biosynthesis protein RibD"/>
    <property type="match status" value="1"/>
</dbReference>
<dbReference type="RefSeq" id="WP_107001078.1">
    <property type="nucleotide sequence ID" value="NZ_JAQDZI010000006.1"/>
</dbReference>
<evidence type="ECO:0000256" key="12">
    <source>
        <dbReference type="ARBA" id="ARBA00049861"/>
    </source>
</evidence>
<dbReference type="InterPro" id="IPR011549">
    <property type="entry name" value="RibD_C"/>
</dbReference>
<keyword evidence="8 14" id="KW-0862">Zinc</keyword>
<dbReference type="AlphaFoldDB" id="A0A2T3FNM5"/>
<evidence type="ECO:0000256" key="1">
    <source>
        <dbReference type="ARBA" id="ARBA00002151"/>
    </source>
</evidence>
<keyword evidence="20" id="KW-1185">Reference proteome</keyword>
<dbReference type="GO" id="GO:0050661">
    <property type="term" value="F:NADP binding"/>
    <property type="evidence" value="ECO:0007669"/>
    <property type="project" value="InterPro"/>
</dbReference>
<keyword evidence="11" id="KW-0511">Multifunctional enzyme</keyword>
<feature type="binding site" evidence="16">
    <location>
        <position position="236"/>
    </location>
    <ligand>
        <name>NADP(+)</name>
        <dbReference type="ChEBI" id="CHEBI:58349"/>
    </ligand>
</feature>
<comment type="pathway">
    <text evidence="2 14">Cofactor biosynthesis; riboflavin biosynthesis; 5-amino-6-(D-ribitylamino)uracil from GTP: step 2/4.</text>
</comment>
<dbReference type="InterPro" id="IPR002734">
    <property type="entry name" value="RibDG_C"/>
</dbReference>
<feature type="binding site" evidence="17">
    <location>
        <position position="62"/>
    </location>
    <ligand>
        <name>Zn(2+)</name>
        <dbReference type="ChEBI" id="CHEBI:29105"/>
        <note>catalytic</note>
    </ligand>
</feature>
<dbReference type="InterPro" id="IPR002125">
    <property type="entry name" value="CMP_dCMP_dom"/>
</dbReference>
<feature type="binding site" evidence="16">
    <location>
        <position position="307"/>
    </location>
    <ligand>
        <name>substrate</name>
    </ligand>
</feature>
<dbReference type="EC" id="3.5.4.26" evidence="14"/>
<evidence type="ECO:0000256" key="5">
    <source>
        <dbReference type="ARBA" id="ARBA00007417"/>
    </source>
</evidence>
<feature type="binding site" evidence="16">
    <location>
        <position position="169"/>
    </location>
    <ligand>
        <name>NADP(+)</name>
        <dbReference type="ChEBI" id="CHEBI:58349"/>
    </ligand>
</feature>
<feature type="binding site" evidence="16">
    <location>
        <position position="222"/>
    </location>
    <ligand>
        <name>substrate</name>
    </ligand>
</feature>
<dbReference type="GO" id="GO:0009231">
    <property type="term" value="P:riboflavin biosynthetic process"/>
    <property type="evidence" value="ECO:0007669"/>
    <property type="project" value="UniProtKB-UniPathway"/>
</dbReference>
<name>A0A2T3FNM5_9CLOT</name>
<keyword evidence="9 14" id="KW-0521">NADP</keyword>
<feature type="active site" description="Proton donor" evidence="15">
    <location>
        <position position="64"/>
    </location>
</feature>
<evidence type="ECO:0000256" key="13">
    <source>
        <dbReference type="ARBA" id="ARBA00049886"/>
    </source>
</evidence>
<dbReference type="CDD" id="cd01284">
    <property type="entry name" value="Riboflavin_deaminase-reductase"/>
    <property type="match status" value="1"/>
</dbReference>
<dbReference type="SUPFAM" id="SSF53927">
    <property type="entry name" value="Cytidine deaminase-like"/>
    <property type="match status" value="1"/>
</dbReference>
<reference evidence="19 20" key="1">
    <citation type="submission" date="2018-03" db="EMBL/GenBank/DDBJ databases">
        <title>Lachnoclostridium SNUG30386 gen.nov., sp.nov., isolated from human faeces.</title>
        <authorList>
            <person name="Seo B."/>
            <person name="Jeon K."/>
            <person name="Ko G."/>
        </authorList>
    </citation>
    <scope>NUCLEOTIDE SEQUENCE [LARGE SCALE GENOMIC DNA]</scope>
    <source>
        <strain evidence="19 20">SNUG30386</strain>
    </source>
</reference>
<dbReference type="NCBIfam" id="TIGR00227">
    <property type="entry name" value="ribD_Cterm"/>
    <property type="match status" value="1"/>
</dbReference>
<feature type="binding site" evidence="16">
    <location>
        <position position="219"/>
    </location>
    <ligand>
        <name>substrate</name>
    </ligand>
</feature>
<evidence type="ECO:0000256" key="14">
    <source>
        <dbReference type="PIRNR" id="PIRNR006769"/>
    </source>
</evidence>
<dbReference type="InterPro" id="IPR016193">
    <property type="entry name" value="Cytidine_deaminase-like"/>
</dbReference>
<keyword evidence="14" id="KW-0686">Riboflavin biosynthesis</keyword>
<dbReference type="Pfam" id="PF01872">
    <property type="entry name" value="RibD_C"/>
    <property type="match status" value="1"/>
</dbReference>
<dbReference type="InterPro" id="IPR024072">
    <property type="entry name" value="DHFR-like_dom_sf"/>
</dbReference>
<dbReference type="PROSITE" id="PS51747">
    <property type="entry name" value="CYT_DCMP_DEAMINASES_2"/>
    <property type="match status" value="1"/>
</dbReference>
<accession>A0A2T3FNM5</accession>
<evidence type="ECO:0000313" key="19">
    <source>
        <dbReference type="EMBL" id="PST36861.1"/>
    </source>
</evidence>
<evidence type="ECO:0000256" key="15">
    <source>
        <dbReference type="PIRSR" id="PIRSR006769-1"/>
    </source>
</evidence>